<dbReference type="Proteomes" id="UP000182350">
    <property type="component" value="Unassembled WGS sequence"/>
</dbReference>
<dbReference type="PROSITE" id="PS00409">
    <property type="entry name" value="PROKAR_NTER_METHYL"/>
    <property type="match status" value="1"/>
</dbReference>
<organism evidence="2 3">
    <name type="scientific">Marinospirillum alkaliphilum DSM 21637</name>
    <dbReference type="NCBI Taxonomy" id="1122209"/>
    <lineage>
        <taxon>Bacteria</taxon>
        <taxon>Pseudomonadati</taxon>
        <taxon>Pseudomonadota</taxon>
        <taxon>Gammaproteobacteria</taxon>
        <taxon>Oceanospirillales</taxon>
        <taxon>Oceanospirillaceae</taxon>
        <taxon>Marinospirillum</taxon>
    </lineage>
</organism>
<dbReference type="RefSeq" id="WP_072325525.1">
    <property type="nucleotide sequence ID" value="NZ_FPJW01000003.1"/>
</dbReference>
<accession>A0A1K1W5F1</accession>
<evidence type="ECO:0000256" key="1">
    <source>
        <dbReference type="SAM" id="Phobius"/>
    </source>
</evidence>
<dbReference type="Pfam" id="PF07963">
    <property type="entry name" value="N_methyl"/>
    <property type="match status" value="1"/>
</dbReference>
<dbReference type="InterPro" id="IPR012902">
    <property type="entry name" value="N_methyl_site"/>
</dbReference>
<evidence type="ECO:0000313" key="3">
    <source>
        <dbReference type="Proteomes" id="UP000182350"/>
    </source>
</evidence>
<dbReference type="OrthoDB" id="6119606at2"/>
<dbReference type="AlphaFoldDB" id="A0A1K1W5F1"/>
<name>A0A1K1W5F1_9GAMM</name>
<keyword evidence="1" id="KW-0472">Membrane</keyword>
<dbReference type="STRING" id="1122209.SAMN02745752_01295"/>
<keyword evidence="3" id="KW-1185">Reference proteome</keyword>
<keyword evidence="1" id="KW-1133">Transmembrane helix</keyword>
<dbReference type="NCBIfam" id="TIGR02523">
    <property type="entry name" value="type_IV_pilV"/>
    <property type="match status" value="1"/>
</dbReference>
<gene>
    <name evidence="2" type="ORF">SAMN02745752_01295</name>
</gene>
<feature type="transmembrane region" description="Helical" evidence="1">
    <location>
        <begin position="12"/>
        <end position="35"/>
    </location>
</feature>
<keyword evidence="1" id="KW-0812">Transmembrane</keyword>
<dbReference type="EMBL" id="FPJW01000003">
    <property type="protein sequence ID" value="SFX32602.1"/>
    <property type="molecule type" value="Genomic_DNA"/>
</dbReference>
<sequence length="167" mass="18896">MMKRVTQHQQQGFTLIEVLVAGVIVVIGLIAMVTLQVRGQQQAFEAHNRNMAAMMAQDMAERLRLNLCYLAIEDEAQMNALIGSDMDDFLSRIRTGWASDHLTGTRSGWTAVLVADYEDANAGNTAAKRQKIEENRYWRFDFSINFNNPANTIIHQSLVVEYRNACN</sequence>
<proteinExistence type="predicted"/>
<protein>
    <submittedName>
        <fullName evidence="2">Type IV pilus modification protein PilV</fullName>
    </submittedName>
</protein>
<evidence type="ECO:0000313" key="2">
    <source>
        <dbReference type="EMBL" id="SFX32602.1"/>
    </source>
</evidence>
<reference evidence="2 3" key="1">
    <citation type="submission" date="2016-11" db="EMBL/GenBank/DDBJ databases">
        <authorList>
            <person name="Jaros S."/>
            <person name="Januszkiewicz K."/>
            <person name="Wedrychowicz H."/>
        </authorList>
    </citation>
    <scope>NUCLEOTIDE SEQUENCE [LARGE SCALE GENOMIC DNA]</scope>
    <source>
        <strain evidence="2 3">DSM 21637</strain>
    </source>
</reference>
<dbReference type="InterPro" id="IPR013362">
    <property type="entry name" value="Pilus_4_PilV"/>
</dbReference>